<keyword evidence="14" id="KW-0829">Tyrosine-protein kinase</keyword>
<dbReference type="Proteomes" id="UP001364156">
    <property type="component" value="Chromosome"/>
</dbReference>
<evidence type="ECO:0000259" key="18">
    <source>
        <dbReference type="Pfam" id="PF02706"/>
    </source>
</evidence>
<evidence type="ECO:0000313" key="21">
    <source>
        <dbReference type="EMBL" id="WWR46647.1"/>
    </source>
</evidence>
<evidence type="ECO:0000256" key="4">
    <source>
        <dbReference type="ARBA" id="ARBA00011903"/>
    </source>
</evidence>
<evidence type="ECO:0000256" key="16">
    <source>
        <dbReference type="SAM" id="Coils"/>
    </source>
</evidence>
<comment type="similarity">
    <text evidence="2">Belongs to the CpsD/CapB family.</text>
</comment>
<dbReference type="InterPro" id="IPR003856">
    <property type="entry name" value="LPS_length_determ_N"/>
</dbReference>
<dbReference type="PANTHER" id="PTHR32309">
    <property type="entry name" value="TYROSINE-PROTEIN KINASE"/>
    <property type="match status" value="1"/>
</dbReference>
<evidence type="ECO:0000256" key="9">
    <source>
        <dbReference type="ARBA" id="ARBA00022741"/>
    </source>
</evidence>
<dbReference type="CDD" id="cd05387">
    <property type="entry name" value="BY-kinase"/>
    <property type="match status" value="1"/>
</dbReference>
<keyword evidence="9" id="KW-0547">Nucleotide-binding</keyword>
<reference evidence="21 22" key="1">
    <citation type="submission" date="2023-10" db="EMBL/GenBank/DDBJ databases">
        <title>Roseovarius strain S88 nov., isolated from a marine algae.</title>
        <authorList>
            <person name="Lee M.W."/>
            <person name="Lee J.K."/>
            <person name="Kim J.M."/>
            <person name="Choi D.G."/>
            <person name="Baek J.H."/>
            <person name="Bayburt H."/>
            <person name="Jung J.J."/>
            <person name="Han D.M."/>
            <person name="Jeon C.O."/>
        </authorList>
    </citation>
    <scope>NUCLEOTIDE SEQUENCE [LARGE SCALE GENOMIC DNA]</scope>
    <source>
        <strain evidence="21 22">S88</strain>
    </source>
</reference>
<comment type="catalytic activity">
    <reaction evidence="15">
        <text>L-tyrosyl-[protein] + ATP = O-phospho-L-tyrosyl-[protein] + ADP + H(+)</text>
        <dbReference type="Rhea" id="RHEA:10596"/>
        <dbReference type="Rhea" id="RHEA-COMP:10136"/>
        <dbReference type="Rhea" id="RHEA-COMP:20101"/>
        <dbReference type="ChEBI" id="CHEBI:15378"/>
        <dbReference type="ChEBI" id="CHEBI:30616"/>
        <dbReference type="ChEBI" id="CHEBI:46858"/>
        <dbReference type="ChEBI" id="CHEBI:61978"/>
        <dbReference type="ChEBI" id="CHEBI:456216"/>
        <dbReference type="EC" id="2.7.10.2"/>
    </reaction>
</comment>
<dbReference type="InterPro" id="IPR050445">
    <property type="entry name" value="Bact_polysacc_biosynth/exp"/>
</dbReference>
<keyword evidence="16" id="KW-0175">Coiled coil</keyword>
<name>A0ABZ2HFG9_9RHOB</name>
<feature type="transmembrane region" description="Helical" evidence="17">
    <location>
        <begin position="41"/>
        <end position="58"/>
    </location>
</feature>
<keyword evidence="5" id="KW-1003">Cell membrane</keyword>
<evidence type="ECO:0000256" key="6">
    <source>
        <dbReference type="ARBA" id="ARBA00022519"/>
    </source>
</evidence>
<comment type="subcellular location">
    <subcellularLocation>
        <location evidence="1">Cell inner membrane</location>
        <topology evidence="1">Multi-pass membrane protein</topology>
    </subcellularLocation>
</comment>
<evidence type="ECO:0000256" key="10">
    <source>
        <dbReference type="ARBA" id="ARBA00022777"/>
    </source>
</evidence>
<dbReference type="RefSeq" id="WP_338549495.1">
    <property type="nucleotide sequence ID" value="NZ_CP146069.1"/>
</dbReference>
<keyword evidence="22" id="KW-1185">Reference proteome</keyword>
<comment type="similarity">
    <text evidence="3">Belongs to the etk/wzc family.</text>
</comment>
<organism evidence="21 22">
    <name type="scientific">Roseovarius phycicola</name>
    <dbReference type="NCBI Taxonomy" id="3080976"/>
    <lineage>
        <taxon>Bacteria</taxon>
        <taxon>Pseudomonadati</taxon>
        <taxon>Pseudomonadota</taxon>
        <taxon>Alphaproteobacteria</taxon>
        <taxon>Rhodobacterales</taxon>
        <taxon>Roseobacteraceae</taxon>
        <taxon>Roseovarius</taxon>
    </lineage>
</organism>
<evidence type="ECO:0000256" key="13">
    <source>
        <dbReference type="ARBA" id="ARBA00023136"/>
    </source>
</evidence>
<feature type="domain" description="Polysaccharide chain length determinant N-terminal" evidence="18">
    <location>
        <begin position="25"/>
        <end position="116"/>
    </location>
</feature>
<sequence>MTVSDPRQRRAFYANRQDAPDPHREEINFGAILSALWRGKWMIVVTLVGVTALGGYYARGVATPIYRATSVIILEPNQEQIVDLQSVAAGLSGDSSEINSELEVLRSRGLMGKVAARLDLIQDPEFNLTLAPPTLISRIKSLVFASAVAKQNGLDPRRMEDRVISALLSQISISNVRSSLVFRITASSTDPDKSAAIADAVAEAYVEDQVAVKREATHQATAWLGTQVQELELTLQEAESKVANFNANTELISTNALRLLERQAKELRERIVTATGMQNTLTAELSDTKPGQPKKQQDLTRIDQQLSSLRASEQDLMRQISTQNQDLITLQQLTREAEATRVLYEYFLARFNETAAQQGIQQADSRILSRAVIPLRPSEPRTLRILTLSALAGLALGALIVLMRERLRNSFQTLQDIEDTTGYPVLGQIPALPTRVRPKLLANLVNNPTSAAAESFRNLRTSLLLSDPDHPPQVIVSTSALPGEGKTTNALALAHSLTGLNRRVLLLGADIRASTLPEYFRELPETGLVSVLLNEARLQDAIYHPPELGIDILSGAPATRNAADLFASEAFATLIQDLRQHYDHIVIDTPPALAVPDARLIARSADAILFTVLWNKTGKTQVTESLRLFHSAGQHITGLIFARVSPSALRPYGYDAYGKYADAV</sequence>
<dbReference type="PANTHER" id="PTHR32309:SF13">
    <property type="entry name" value="FERRIC ENTEROBACTIN TRANSPORT PROTEIN FEPE"/>
    <property type="match status" value="1"/>
</dbReference>
<feature type="domain" description="Tyrosine-protein kinase G-rich" evidence="20">
    <location>
        <begin position="330"/>
        <end position="405"/>
    </location>
</feature>
<keyword evidence="8 17" id="KW-0812">Transmembrane</keyword>
<dbReference type="EC" id="2.7.10.2" evidence="4"/>
<keyword evidence="11" id="KW-0067">ATP-binding</keyword>
<keyword evidence="6" id="KW-0997">Cell inner membrane</keyword>
<keyword evidence="12 17" id="KW-1133">Transmembrane helix</keyword>
<dbReference type="InterPro" id="IPR005702">
    <property type="entry name" value="Wzc-like_C"/>
</dbReference>
<dbReference type="InterPro" id="IPR025669">
    <property type="entry name" value="AAA_dom"/>
</dbReference>
<dbReference type="InterPro" id="IPR027417">
    <property type="entry name" value="P-loop_NTPase"/>
</dbReference>
<evidence type="ECO:0000256" key="5">
    <source>
        <dbReference type="ARBA" id="ARBA00022475"/>
    </source>
</evidence>
<evidence type="ECO:0000256" key="17">
    <source>
        <dbReference type="SAM" id="Phobius"/>
    </source>
</evidence>
<dbReference type="Gene3D" id="3.40.50.300">
    <property type="entry name" value="P-loop containing nucleotide triphosphate hydrolases"/>
    <property type="match status" value="1"/>
</dbReference>
<evidence type="ECO:0000256" key="12">
    <source>
        <dbReference type="ARBA" id="ARBA00022989"/>
    </source>
</evidence>
<dbReference type="Pfam" id="PF13807">
    <property type="entry name" value="GNVR"/>
    <property type="match status" value="1"/>
</dbReference>
<dbReference type="NCBIfam" id="TIGR01007">
    <property type="entry name" value="eps_fam"/>
    <property type="match status" value="1"/>
</dbReference>
<accession>A0ABZ2HFG9</accession>
<dbReference type="Pfam" id="PF13614">
    <property type="entry name" value="AAA_31"/>
    <property type="match status" value="1"/>
</dbReference>
<keyword evidence="13 17" id="KW-0472">Membrane</keyword>
<dbReference type="GO" id="GO:0004715">
    <property type="term" value="F:non-membrane spanning protein tyrosine kinase activity"/>
    <property type="evidence" value="ECO:0007669"/>
    <property type="project" value="UniProtKB-EC"/>
</dbReference>
<feature type="domain" description="AAA" evidence="19">
    <location>
        <begin position="483"/>
        <end position="612"/>
    </location>
</feature>
<evidence type="ECO:0000256" key="14">
    <source>
        <dbReference type="ARBA" id="ARBA00023137"/>
    </source>
</evidence>
<keyword evidence="7 21" id="KW-0808">Transferase</keyword>
<proteinExistence type="inferred from homology"/>
<evidence type="ECO:0000256" key="1">
    <source>
        <dbReference type="ARBA" id="ARBA00004429"/>
    </source>
</evidence>
<evidence type="ECO:0000259" key="19">
    <source>
        <dbReference type="Pfam" id="PF13614"/>
    </source>
</evidence>
<evidence type="ECO:0000256" key="15">
    <source>
        <dbReference type="ARBA" id="ARBA00051245"/>
    </source>
</evidence>
<dbReference type="Pfam" id="PF02706">
    <property type="entry name" value="Wzz"/>
    <property type="match status" value="1"/>
</dbReference>
<evidence type="ECO:0000256" key="3">
    <source>
        <dbReference type="ARBA" id="ARBA00008883"/>
    </source>
</evidence>
<protein>
    <recommendedName>
        <fullName evidence="4">non-specific protein-tyrosine kinase</fullName>
        <ecNumber evidence="4">2.7.10.2</ecNumber>
    </recommendedName>
</protein>
<dbReference type="InterPro" id="IPR032807">
    <property type="entry name" value="GNVR"/>
</dbReference>
<evidence type="ECO:0000313" key="22">
    <source>
        <dbReference type="Proteomes" id="UP001364156"/>
    </source>
</evidence>
<evidence type="ECO:0000256" key="7">
    <source>
        <dbReference type="ARBA" id="ARBA00022679"/>
    </source>
</evidence>
<evidence type="ECO:0000256" key="8">
    <source>
        <dbReference type="ARBA" id="ARBA00022692"/>
    </source>
</evidence>
<evidence type="ECO:0000256" key="11">
    <source>
        <dbReference type="ARBA" id="ARBA00022840"/>
    </source>
</evidence>
<evidence type="ECO:0000259" key="20">
    <source>
        <dbReference type="Pfam" id="PF13807"/>
    </source>
</evidence>
<evidence type="ECO:0000256" key="2">
    <source>
        <dbReference type="ARBA" id="ARBA00007316"/>
    </source>
</evidence>
<dbReference type="EMBL" id="CP146069">
    <property type="protein sequence ID" value="WWR46647.1"/>
    <property type="molecule type" value="Genomic_DNA"/>
</dbReference>
<feature type="coiled-coil region" evidence="16">
    <location>
        <begin position="228"/>
        <end position="277"/>
    </location>
</feature>
<keyword evidence="10" id="KW-0418">Kinase</keyword>
<dbReference type="SUPFAM" id="SSF52540">
    <property type="entry name" value="P-loop containing nucleoside triphosphate hydrolases"/>
    <property type="match status" value="1"/>
</dbReference>
<gene>
    <name evidence="21" type="ORF">RZ517_00185</name>
</gene>